<dbReference type="PANTHER" id="PTHR33361">
    <property type="entry name" value="GLR0591 PROTEIN"/>
    <property type="match status" value="1"/>
</dbReference>
<evidence type="ECO:0000313" key="1">
    <source>
        <dbReference type="EMBL" id="SFD41929.1"/>
    </source>
</evidence>
<accession>A0A1I1S5Y9</accession>
<dbReference type="Proteomes" id="UP000199022">
    <property type="component" value="Unassembled WGS sequence"/>
</dbReference>
<proteinExistence type="predicted"/>
<gene>
    <name evidence="1" type="ORF">SAMN05661030_3272</name>
</gene>
<sequence length="552" mass="60246">MTTALEQLADRFVEEYAAAVPTTATYIGVRGHDHRWPDHSPAGNAAVADLLRRTVAQVEATAPVDHREEVARAAMVERLSAELARHDAGWVDADLNSIECPLQAFRETFDYMAVDTVEDWTTIAARLEALPEAVDGYLAGLDAAAGAGRVAAARQVRLAAALARRWAGTPHVPGFFTTFVAGAPAELADRLVPAADGAHDAFLRFADHVERSLLPRAPAADAVGRERYALESRFHTGADLDLEETYAWGWTELARVVAEKAAVAETIAPGQGVAGAMAVLDADPARQVRGRAALQQWLQDTADRAVAALDGVHFDVPGPVRRIEGRLTPTSGAGVYYSGPTEDFSRPGRMWWSLPDGVDDMTTWRETTTVFHEGVPGHHLQIGWTVHNRAALNRWQRVLLACSAHAEGWALYSERLMGELGFLDDAGDRLGMLDAQELRAARVVLDIGVHLDLPIPAGHGVDADRWSYEVALQFLRDHVSMEDQMLVDELHRYLGWPGQAPVYKVGERVFLAGRESARARHGASFDLKEWHRAVLDLGPLGLGPLADELDRL</sequence>
<dbReference type="InterPro" id="IPR010281">
    <property type="entry name" value="DUF885"/>
</dbReference>
<dbReference type="STRING" id="1225127.SAMN05661030_3272"/>
<keyword evidence="2" id="KW-1185">Reference proteome</keyword>
<dbReference type="AlphaFoldDB" id="A0A1I1S5Y9"/>
<protein>
    <submittedName>
        <fullName evidence="1">Uncharacterized conserved protein, DUF885 familyt</fullName>
    </submittedName>
</protein>
<dbReference type="PANTHER" id="PTHR33361:SF2">
    <property type="entry name" value="DUF885 DOMAIN-CONTAINING PROTEIN"/>
    <property type="match status" value="1"/>
</dbReference>
<dbReference type="Pfam" id="PF05960">
    <property type="entry name" value="DUF885"/>
    <property type="match status" value="1"/>
</dbReference>
<organism evidence="1 2">
    <name type="scientific">Klenkia taihuensis</name>
    <dbReference type="NCBI Taxonomy" id="1225127"/>
    <lineage>
        <taxon>Bacteria</taxon>
        <taxon>Bacillati</taxon>
        <taxon>Actinomycetota</taxon>
        <taxon>Actinomycetes</taxon>
        <taxon>Geodermatophilales</taxon>
        <taxon>Geodermatophilaceae</taxon>
        <taxon>Klenkia</taxon>
    </lineage>
</organism>
<dbReference type="RefSeq" id="WP_091561666.1">
    <property type="nucleotide sequence ID" value="NZ_BNAC01000005.1"/>
</dbReference>
<reference evidence="2" key="1">
    <citation type="submission" date="2016-10" db="EMBL/GenBank/DDBJ databases">
        <authorList>
            <person name="Varghese N."/>
            <person name="Submissions S."/>
        </authorList>
    </citation>
    <scope>NUCLEOTIDE SEQUENCE [LARGE SCALE GENOMIC DNA]</scope>
    <source>
        <strain evidence="2">DSM 45962</strain>
    </source>
</reference>
<evidence type="ECO:0000313" key="2">
    <source>
        <dbReference type="Proteomes" id="UP000199022"/>
    </source>
</evidence>
<dbReference type="EMBL" id="FOMD01000004">
    <property type="protein sequence ID" value="SFD41929.1"/>
    <property type="molecule type" value="Genomic_DNA"/>
</dbReference>
<name>A0A1I1S5Y9_9ACTN</name>
<dbReference type="OrthoDB" id="9760040at2"/>